<reference evidence="2 3" key="1">
    <citation type="submission" date="2020-08" db="EMBL/GenBank/DDBJ databases">
        <title>Genomic Encyclopedia of Type Strains, Phase IV (KMG-IV): sequencing the most valuable type-strain genomes for metagenomic binning, comparative biology and taxonomic classification.</title>
        <authorList>
            <person name="Goeker M."/>
        </authorList>
    </citation>
    <scope>NUCLEOTIDE SEQUENCE [LARGE SCALE GENOMIC DNA]</scope>
    <source>
        <strain evidence="2 3">DSM 103737</strain>
    </source>
</reference>
<evidence type="ECO:0000313" key="3">
    <source>
        <dbReference type="Proteomes" id="UP000577362"/>
    </source>
</evidence>
<proteinExistence type="predicted"/>
<dbReference type="RefSeq" id="WP_019401899.1">
    <property type="nucleotide sequence ID" value="NZ_JACIEN010000001.1"/>
</dbReference>
<comment type="caution">
    <text evidence="2">The sequence shown here is derived from an EMBL/GenBank/DDBJ whole genome shotgun (WGS) entry which is preliminary data.</text>
</comment>
<dbReference type="Proteomes" id="UP000577362">
    <property type="component" value="Unassembled WGS sequence"/>
</dbReference>
<dbReference type="AlphaFoldDB" id="A0A840BZ07"/>
<evidence type="ECO:0000259" key="1">
    <source>
        <dbReference type="Pfam" id="PF06568"/>
    </source>
</evidence>
<dbReference type="EMBL" id="JACIEN010000001">
    <property type="protein sequence ID" value="MBB4016519.1"/>
    <property type="molecule type" value="Genomic_DNA"/>
</dbReference>
<organism evidence="2 3">
    <name type="scientific">Chelatococcus caeni</name>
    <dbReference type="NCBI Taxonomy" id="1348468"/>
    <lineage>
        <taxon>Bacteria</taxon>
        <taxon>Pseudomonadati</taxon>
        <taxon>Pseudomonadota</taxon>
        <taxon>Alphaproteobacteria</taxon>
        <taxon>Hyphomicrobiales</taxon>
        <taxon>Chelatococcaceae</taxon>
        <taxon>Chelatococcus</taxon>
    </lineage>
</organism>
<keyword evidence="3" id="KW-1185">Reference proteome</keyword>
<name>A0A840BZ07_9HYPH</name>
<protein>
    <submittedName>
        <fullName evidence="2">Uncharacterized protein YjiS (DUF1127 family)</fullName>
    </submittedName>
</protein>
<accession>A0A840BZ07</accession>
<gene>
    <name evidence="2" type="ORF">GGR16_001525</name>
</gene>
<dbReference type="Pfam" id="PF06568">
    <property type="entry name" value="YjiS-like"/>
    <property type="match status" value="1"/>
</dbReference>
<feature type="domain" description="YjiS-like" evidence="1">
    <location>
        <begin position="7"/>
        <end position="41"/>
    </location>
</feature>
<sequence length="51" mass="6054">MFVSYILAKIKAYIRYRETVRELSRLTDRELNDLGISRWDIPFVAKKHAAV</sequence>
<dbReference type="InterPro" id="IPR009506">
    <property type="entry name" value="YjiS-like"/>
</dbReference>
<evidence type="ECO:0000313" key="2">
    <source>
        <dbReference type="EMBL" id="MBB4016519.1"/>
    </source>
</evidence>